<sequence>MIHKIVTHKSKDGKPPVYGVIYKDDPNKEVHYLSKEQITAEDNGEELLTNFSKVRNEKKKIRNIEHIYGIIMPHKSDWLFAVKFKDSAKIDIVSHRSLKKYNITALLQFYESHMDFLHDQMHSVAQKQKNSKPKSHHSHEHSHEHSHNHSSSVSPQKQHH</sequence>
<gene>
    <name evidence="2" type="ORF">M9Y10_045284</name>
</gene>
<dbReference type="SUPFAM" id="SSF54160">
    <property type="entry name" value="Chromo domain-like"/>
    <property type="match status" value="1"/>
</dbReference>
<reference evidence="2 3" key="1">
    <citation type="submission" date="2024-04" db="EMBL/GenBank/DDBJ databases">
        <title>Tritrichomonas musculus Genome.</title>
        <authorList>
            <person name="Alves-Ferreira E."/>
            <person name="Grigg M."/>
            <person name="Lorenzi H."/>
            <person name="Galac M."/>
        </authorList>
    </citation>
    <scope>NUCLEOTIDE SEQUENCE [LARGE SCALE GENOMIC DNA]</scope>
    <source>
        <strain evidence="2 3">EAF2021</strain>
    </source>
</reference>
<feature type="compositionally biased region" description="Low complexity" evidence="1">
    <location>
        <begin position="149"/>
        <end position="160"/>
    </location>
</feature>
<organism evidence="2 3">
    <name type="scientific">Tritrichomonas musculus</name>
    <dbReference type="NCBI Taxonomy" id="1915356"/>
    <lineage>
        <taxon>Eukaryota</taxon>
        <taxon>Metamonada</taxon>
        <taxon>Parabasalia</taxon>
        <taxon>Tritrichomonadida</taxon>
        <taxon>Tritrichomonadidae</taxon>
        <taxon>Tritrichomonas</taxon>
    </lineage>
</organism>
<name>A0ABR2JV70_9EUKA</name>
<evidence type="ECO:0000313" key="3">
    <source>
        <dbReference type="Proteomes" id="UP001470230"/>
    </source>
</evidence>
<feature type="compositionally biased region" description="Basic residues" evidence="1">
    <location>
        <begin position="129"/>
        <end position="140"/>
    </location>
</feature>
<evidence type="ECO:0000256" key="1">
    <source>
        <dbReference type="SAM" id="MobiDB-lite"/>
    </source>
</evidence>
<evidence type="ECO:0000313" key="2">
    <source>
        <dbReference type="EMBL" id="KAK8882642.1"/>
    </source>
</evidence>
<accession>A0ABR2JV70</accession>
<dbReference type="InterPro" id="IPR016197">
    <property type="entry name" value="Chromo-like_dom_sf"/>
</dbReference>
<protein>
    <submittedName>
        <fullName evidence="2">Uncharacterized protein</fullName>
    </submittedName>
</protein>
<comment type="caution">
    <text evidence="2">The sequence shown here is derived from an EMBL/GenBank/DDBJ whole genome shotgun (WGS) entry which is preliminary data.</text>
</comment>
<proteinExistence type="predicted"/>
<dbReference type="EMBL" id="JAPFFF010000009">
    <property type="protein sequence ID" value="KAK8882642.1"/>
    <property type="molecule type" value="Genomic_DNA"/>
</dbReference>
<dbReference type="Proteomes" id="UP001470230">
    <property type="component" value="Unassembled WGS sequence"/>
</dbReference>
<keyword evidence="3" id="KW-1185">Reference proteome</keyword>
<feature type="region of interest" description="Disordered" evidence="1">
    <location>
        <begin position="123"/>
        <end position="160"/>
    </location>
</feature>